<dbReference type="PANTHER" id="PTHR11364">
    <property type="entry name" value="THIOSULFATE SULFERTANSFERASE"/>
    <property type="match status" value="1"/>
</dbReference>
<dbReference type="Gene3D" id="3.40.250.10">
    <property type="entry name" value="Rhodanese-like domain"/>
    <property type="match status" value="2"/>
</dbReference>
<evidence type="ECO:0000259" key="3">
    <source>
        <dbReference type="PROSITE" id="PS50206"/>
    </source>
</evidence>
<proteinExistence type="predicted"/>
<comment type="caution">
    <text evidence="4">The sequence shown here is derived from an EMBL/GenBank/DDBJ whole genome shotgun (WGS) entry which is preliminary data.</text>
</comment>
<dbReference type="RefSeq" id="WP_386766279.1">
    <property type="nucleotide sequence ID" value="NZ_JBHSTI010000008.1"/>
</dbReference>
<protein>
    <submittedName>
        <fullName evidence="4">Sulfurtransferase</fullName>
        <ecNumber evidence="4">2.8.1.-</ecNumber>
    </submittedName>
</protein>
<dbReference type="InterPro" id="IPR036873">
    <property type="entry name" value="Rhodanese-like_dom_sf"/>
</dbReference>
<dbReference type="InterPro" id="IPR001307">
    <property type="entry name" value="Thiosulphate_STrfase_CS"/>
</dbReference>
<evidence type="ECO:0000313" key="5">
    <source>
        <dbReference type="Proteomes" id="UP001596138"/>
    </source>
</evidence>
<evidence type="ECO:0000313" key="4">
    <source>
        <dbReference type="EMBL" id="MFC6238239.1"/>
    </source>
</evidence>
<keyword evidence="5" id="KW-1185">Reference proteome</keyword>
<keyword evidence="2" id="KW-0677">Repeat</keyword>
<reference evidence="5" key="1">
    <citation type="journal article" date="2019" name="Int. J. Syst. Evol. Microbiol.">
        <title>The Global Catalogue of Microorganisms (GCM) 10K type strain sequencing project: providing services to taxonomists for standard genome sequencing and annotation.</title>
        <authorList>
            <consortium name="The Broad Institute Genomics Platform"/>
            <consortium name="The Broad Institute Genome Sequencing Center for Infectious Disease"/>
            <person name="Wu L."/>
            <person name="Ma J."/>
        </authorList>
    </citation>
    <scope>NUCLEOTIDE SEQUENCE [LARGE SCALE GENOMIC DNA]</scope>
    <source>
        <strain evidence="5">CGMCC 4.7317</strain>
    </source>
</reference>
<feature type="domain" description="Rhodanese" evidence="3">
    <location>
        <begin position="16"/>
        <end position="133"/>
    </location>
</feature>
<dbReference type="InterPro" id="IPR045078">
    <property type="entry name" value="TST/MPST-like"/>
</dbReference>
<dbReference type="SMART" id="SM00450">
    <property type="entry name" value="RHOD"/>
    <property type="match status" value="2"/>
</dbReference>
<gene>
    <name evidence="4" type="ORF">ACFQGU_10140</name>
</gene>
<dbReference type="PROSITE" id="PS50206">
    <property type="entry name" value="RHODANESE_3"/>
    <property type="match status" value="2"/>
</dbReference>
<dbReference type="EMBL" id="JBHSTI010000008">
    <property type="protein sequence ID" value="MFC6238239.1"/>
    <property type="molecule type" value="Genomic_DNA"/>
</dbReference>
<dbReference type="CDD" id="cd01449">
    <property type="entry name" value="TST_Repeat_2"/>
    <property type="match status" value="1"/>
</dbReference>
<feature type="domain" description="Rhodanese" evidence="3">
    <location>
        <begin position="169"/>
        <end position="280"/>
    </location>
</feature>
<keyword evidence="1 4" id="KW-0808">Transferase</keyword>
<sequence length="284" mass="29721">MTFLVDAVALEAELASDRPPVLLDTRWSLSGPPGREVFAAGHLPGAVFVDLDADLASPPGRGGRHPLPDPSRFAAAMRRAGVTLDRPVVVMDGREGSQAARMWWLLRHHGHDDVRLLDGGLAAWADSGGDVATGEVLPPYGDDGPPDGVRFTADLARLPVLDAAGAAAMARDGVLLDARAEARYLGRTEPIDPVAGHIPGAVCFPTLDLVVPDGRFLPADVLRVLFAGVDVRPGTPVGVYCGSGVTASHEVLALAEAGIEAALYAGSWSDWITDPARPVATTER</sequence>
<evidence type="ECO:0000256" key="2">
    <source>
        <dbReference type="ARBA" id="ARBA00022737"/>
    </source>
</evidence>
<dbReference type="Proteomes" id="UP001596138">
    <property type="component" value="Unassembled WGS sequence"/>
</dbReference>
<dbReference type="EC" id="2.8.1.-" evidence="4"/>
<dbReference type="GO" id="GO:0016740">
    <property type="term" value="F:transferase activity"/>
    <property type="evidence" value="ECO:0007669"/>
    <property type="project" value="UniProtKB-KW"/>
</dbReference>
<accession>A0ABW1T1Q6</accession>
<dbReference type="InterPro" id="IPR001763">
    <property type="entry name" value="Rhodanese-like_dom"/>
</dbReference>
<evidence type="ECO:0000256" key="1">
    <source>
        <dbReference type="ARBA" id="ARBA00022679"/>
    </source>
</evidence>
<dbReference type="CDD" id="cd01448">
    <property type="entry name" value="TST_Repeat_1"/>
    <property type="match status" value="1"/>
</dbReference>
<name>A0ABW1T1Q6_9ACTN</name>
<dbReference type="PANTHER" id="PTHR11364:SF27">
    <property type="entry name" value="SULFURTRANSFERASE"/>
    <property type="match status" value="1"/>
</dbReference>
<dbReference type="PROSITE" id="PS00380">
    <property type="entry name" value="RHODANESE_1"/>
    <property type="match status" value="1"/>
</dbReference>
<organism evidence="4 5">
    <name type="scientific">Longivirga aurantiaca</name>
    <dbReference type="NCBI Taxonomy" id="1837743"/>
    <lineage>
        <taxon>Bacteria</taxon>
        <taxon>Bacillati</taxon>
        <taxon>Actinomycetota</taxon>
        <taxon>Actinomycetes</taxon>
        <taxon>Sporichthyales</taxon>
        <taxon>Sporichthyaceae</taxon>
        <taxon>Longivirga</taxon>
    </lineage>
</organism>
<dbReference type="SUPFAM" id="SSF52821">
    <property type="entry name" value="Rhodanese/Cell cycle control phosphatase"/>
    <property type="match status" value="2"/>
</dbReference>
<dbReference type="Pfam" id="PF00581">
    <property type="entry name" value="Rhodanese"/>
    <property type="match status" value="2"/>
</dbReference>